<name>A0AAV7PHF9_PLEWA</name>
<proteinExistence type="predicted"/>
<accession>A0AAV7PHF9</accession>
<dbReference type="Proteomes" id="UP001066276">
    <property type="component" value="Chromosome 7"/>
</dbReference>
<protein>
    <submittedName>
        <fullName evidence="1">Uncharacterized protein</fullName>
    </submittedName>
</protein>
<keyword evidence="2" id="KW-1185">Reference proteome</keyword>
<dbReference type="EMBL" id="JANPWB010000011">
    <property type="protein sequence ID" value="KAJ1126821.1"/>
    <property type="molecule type" value="Genomic_DNA"/>
</dbReference>
<reference evidence="1" key="1">
    <citation type="journal article" date="2022" name="bioRxiv">
        <title>Sequencing and chromosome-scale assembly of the giantPleurodeles waltlgenome.</title>
        <authorList>
            <person name="Brown T."/>
            <person name="Elewa A."/>
            <person name="Iarovenko S."/>
            <person name="Subramanian E."/>
            <person name="Araus A.J."/>
            <person name="Petzold A."/>
            <person name="Susuki M."/>
            <person name="Suzuki K.-i.T."/>
            <person name="Hayashi T."/>
            <person name="Toyoda A."/>
            <person name="Oliveira C."/>
            <person name="Osipova E."/>
            <person name="Leigh N.D."/>
            <person name="Simon A."/>
            <person name="Yun M.H."/>
        </authorList>
    </citation>
    <scope>NUCLEOTIDE SEQUENCE</scope>
    <source>
        <strain evidence="1">20211129_DDA</strain>
        <tissue evidence="1">Liver</tissue>
    </source>
</reference>
<comment type="caution">
    <text evidence="1">The sequence shown here is derived from an EMBL/GenBank/DDBJ whole genome shotgun (WGS) entry which is preliminary data.</text>
</comment>
<evidence type="ECO:0000313" key="1">
    <source>
        <dbReference type="EMBL" id="KAJ1126821.1"/>
    </source>
</evidence>
<gene>
    <name evidence="1" type="ORF">NDU88_005227</name>
</gene>
<dbReference type="AlphaFoldDB" id="A0AAV7PHF9"/>
<organism evidence="1 2">
    <name type="scientific">Pleurodeles waltl</name>
    <name type="common">Iberian ribbed newt</name>
    <dbReference type="NCBI Taxonomy" id="8319"/>
    <lineage>
        <taxon>Eukaryota</taxon>
        <taxon>Metazoa</taxon>
        <taxon>Chordata</taxon>
        <taxon>Craniata</taxon>
        <taxon>Vertebrata</taxon>
        <taxon>Euteleostomi</taxon>
        <taxon>Amphibia</taxon>
        <taxon>Batrachia</taxon>
        <taxon>Caudata</taxon>
        <taxon>Salamandroidea</taxon>
        <taxon>Salamandridae</taxon>
        <taxon>Pleurodelinae</taxon>
        <taxon>Pleurodeles</taxon>
    </lineage>
</organism>
<sequence length="81" mass="8826">MDPASIGTEVRRRARTWHPLLREHLAASILAPQAQRSSDRAQGQVGTCIVRKFSHAQPNGYLTLQEYLAAFILVPSGVAGS</sequence>
<evidence type="ECO:0000313" key="2">
    <source>
        <dbReference type="Proteomes" id="UP001066276"/>
    </source>
</evidence>